<proteinExistence type="predicted"/>
<keyword evidence="2" id="KW-0812">Transmembrane</keyword>
<feature type="transmembrane region" description="Helical" evidence="2">
    <location>
        <begin position="808"/>
        <end position="828"/>
    </location>
</feature>
<keyword evidence="2" id="KW-0472">Membrane</keyword>
<keyword evidence="2" id="KW-1133">Transmembrane helix</keyword>
<evidence type="ECO:0000256" key="1">
    <source>
        <dbReference type="SAM" id="MobiDB-lite"/>
    </source>
</evidence>
<dbReference type="EMBL" id="BK016068">
    <property type="protein sequence ID" value="DAF92507.1"/>
    <property type="molecule type" value="Genomic_DNA"/>
</dbReference>
<evidence type="ECO:0000313" key="3">
    <source>
        <dbReference type="EMBL" id="DAF92507.1"/>
    </source>
</evidence>
<reference evidence="3" key="1">
    <citation type="journal article" date="2021" name="Proc. Natl. Acad. Sci. U.S.A.">
        <title>A Catalog of Tens of Thousands of Viruses from Human Metagenomes Reveals Hidden Associations with Chronic Diseases.</title>
        <authorList>
            <person name="Tisza M.J."/>
            <person name="Buck C.B."/>
        </authorList>
    </citation>
    <scope>NUCLEOTIDE SEQUENCE</scope>
    <source>
        <strain evidence="3">CtNLX12</strain>
    </source>
</reference>
<accession>A0A8S5UDK4</accession>
<evidence type="ECO:0000256" key="2">
    <source>
        <dbReference type="SAM" id="Phobius"/>
    </source>
</evidence>
<feature type="region of interest" description="Disordered" evidence="1">
    <location>
        <begin position="515"/>
        <end position="544"/>
    </location>
</feature>
<feature type="transmembrane region" description="Helical" evidence="2">
    <location>
        <begin position="840"/>
        <end position="857"/>
    </location>
</feature>
<sequence>MELESLEIKIQAQAQQASGQIDALVTRLGRLSSALSGLSTGNLNSLSTGVNRLAGAMTAMRGIDTRTFSAVARNVSKLGSINSKQINAAAGSMRQISNAVKGLSGMSASVKGLTDLASAIKQLGYQSSTKAIENIPKLATAMRQLMSELSKAPSVSRNIIDMTNALAKLSRTGGAAGTAAKSITSSFSGFSSSASAVTKKSFSLASAIGKVYATYWALFRGFRLLGDAIDISSSLTEVENVVRQTFGQYESLINNFAKTSIEKFGMSELSAKQFASRFQAMGTALDIPQGQMAKMSIRLTELAGDMASFYDVSQEDIAKSLQSVFSGTTAPMRRYGIDLTQATLKEWALKQGLDANISSMTQAQKAMLRYQYVLAHTTNITGDFARTADTWHNQITMLKENFKALGAVVGGGLINAFKPFIKVLNAVLQKVISFAEMVTNALGSIFGWKYEASKGAGISGLADDIGSASDGMDDLSNAAGSAGKNTGGIAKNAKKAKKEIQQATRAFDELKVISKQSKDKGSGSGNKGSGSGSGSGAGGGTGSDGGLVQTDTIFKKFKSNIKDLEQLGEAISGALINAIKKIKWKKVYAKAEGFGRGLAKFLNGLFKGQKGTTLFGETGKLIANSLNTVLHGLDSFGTTFNWKQFGNSIADGINKFFQNFDFALLAKTLNSWAQGAFDAVTTALSKISWKDVWKGVKEFLSNLDVKTVAIIIGALTIKKILKLHLAKTAIDIIGTSISKAIASSIASKLGVGIAENQGIGAALSTALSGKITTAFATVGTTISAGFKALFGSKAAEGALAFISPVAKAITGIGSVAIGAFTAISNFVTMLKNGFSWLNEALMLVGVTITAVGAVILGVAAAPAAITAGIVAAVATATVVVKDHWKEIKGIFSKAGDWFNTNVIKPISGFFEGLWKSVSGFFSSLWKDISGVWKTVSGWFNTNVITPIVSFFQGFSKRVGQIFQGLWIIVKAVWIVVSDWFKSKVIEPIKKNFELLKSVVSTIFKVLWTTVKSVWAVVSGWFKDHVTTPIKNAFSSAKESIQKAFSAAKTAVIGVWNSVSSWFKEHVTTPIKNAFSKMKESVAEIFSKLWNSVKSGVAGAMNTVISRIETAINSLIGGVNTVLRGFNSVVSAAAKVAKVKWSGVDLVPKVSLPKVKAYATGGFMDKYSIATVGENGIPEIMGTVGGKPAVAGGQEITGIKDAINSTSAQEVSLLRQQNQLLQAILQKNFGITTNDIGKAARDYGREYYNRTGDNVYVF</sequence>
<protein>
    <submittedName>
        <fullName evidence="3">Minor tail protein</fullName>
    </submittedName>
</protein>
<organism evidence="3">
    <name type="scientific">Siphoviridae sp. ctNLX12</name>
    <dbReference type="NCBI Taxonomy" id="2825469"/>
    <lineage>
        <taxon>Viruses</taxon>
        <taxon>Duplodnaviria</taxon>
        <taxon>Heunggongvirae</taxon>
        <taxon>Uroviricota</taxon>
        <taxon>Caudoviricetes</taxon>
    </lineage>
</organism>
<name>A0A8S5UDK4_9CAUD</name>
<feature type="compositionally biased region" description="Gly residues" evidence="1">
    <location>
        <begin position="522"/>
        <end position="544"/>
    </location>
</feature>